<evidence type="ECO:0000313" key="1">
    <source>
        <dbReference type="EMBL" id="TCN19763.1"/>
    </source>
</evidence>
<dbReference type="EMBL" id="SLVV01000016">
    <property type="protein sequence ID" value="TCN19763.1"/>
    <property type="molecule type" value="Genomic_DNA"/>
</dbReference>
<evidence type="ECO:0000313" key="2">
    <source>
        <dbReference type="Proteomes" id="UP000295689"/>
    </source>
</evidence>
<accession>A0A4R2B0U4</accession>
<gene>
    <name evidence="1" type="ORF">EV146_11668</name>
</gene>
<dbReference type="RefSeq" id="WP_132011290.1">
    <property type="nucleotide sequence ID" value="NZ_JABUHM010000017.1"/>
</dbReference>
<reference evidence="1 2" key="1">
    <citation type="journal article" date="2015" name="Stand. Genomic Sci.">
        <title>Genomic Encyclopedia of Bacterial and Archaeal Type Strains, Phase III: the genomes of soil and plant-associated and newly described type strains.</title>
        <authorList>
            <person name="Whitman W.B."/>
            <person name="Woyke T."/>
            <person name="Klenk H.P."/>
            <person name="Zhou Y."/>
            <person name="Lilburn T.G."/>
            <person name="Beck B.J."/>
            <person name="De Vos P."/>
            <person name="Vandamme P."/>
            <person name="Eisen J.A."/>
            <person name="Garrity G."/>
            <person name="Hugenholtz P."/>
            <person name="Kyrpides N.C."/>
        </authorList>
    </citation>
    <scope>NUCLEOTIDE SEQUENCE [LARGE SCALE GENOMIC DNA]</scope>
    <source>
        <strain evidence="1 2">CV53</strain>
    </source>
</reference>
<comment type="caution">
    <text evidence="1">The sequence shown here is derived from an EMBL/GenBank/DDBJ whole genome shotgun (WGS) entry which is preliminary data.</text>
</comment>
<keyword evidence="2" id="KW-1185">Reference proteome</keyword>
<dbReference type="Proteomes" id="UP000295689">
    <property type="component" value="Unassembled WGS sequence"/>
</dbReference>
<sequence length="63" mass="7293">MKRWLTFLFIGVLLFSSYLSFKREETYQTSSTNDVVVTGKSKKDGKYTIEADLCMQTQVERSS</sequence>
<proteinExistence type="predicted"/>
<name>A0A4R2B0U4_9BACI</name>
<organism evidence="1 2">
    <name type="scientific">Mesobacillus foraminis</name>
    <dbReference type="NCBI Taxonomy" id="279826"/>
    <lineage>
        <taxon>Bacteria</taxon>
        <taxon>Bacillati</taxon>
        <taxon>Bacillota</taxon>
        <taxon>Bacilli</taxon>
        <taxon>Bacillales</taxon>
        <taxon>Bacillaceae</taxon>
        <taxon>Mesobacillus</taxon>
    </lineage>
</organism>
<protein>
    <submittedName>
        <fullName evidence="1">Uncharacterized protein</fullName>
    </submittedName>
</protein>
<dbReference type="AlphaFoldDB" id="A0A4R2B0U4"/>